<reference evidence="4" key="2">
    <citation type="submission" date="2025-08" db="UniProtKB">
        <authorList>
            <consortium name="RefSeq"/>
        </authorList>
    </citation>
    <scope>IDENTIFICATION</scope>
    <source>
        <tissue evidence="4">Leaf</tissue>
    </source>
</reference>
<keyword evidence="1" id="KW-0547">Nucleotide-binding</keyword>
<comment type="cofactor">
    <cofactor evidence="1">
        <name>Mg(2+)</name>
        <dbReference type="ChEBI" id="CHEBI:18420"/>
    </cofactor>
</comment>
<dbReference type="GeneID" id="110803875"/>
<dbReference type="GO" id="GO:0006310">
    <property type="term" value="P:DNA recombination"/>
    <property type="evidence" value="ECO:0007669"/>
    <property type="project" value="UniProtKB-KW"/>
</dbReference>
<comment type="similarity">
    <text evidence="1">Belongs to the helicase family.</text>
</comment>
<comment type="catalytic activity">
    <reaction evidence="1">
        <text>ATP + H2O = ADP + phosphate + H(+)</text>
        <dbReference type="Rhea" id="RHEA:13065"/>
        <dbReference type="ChEBI" id="CHEBI:15377"/>
        <dbReference type="ChEBI" id="CHEBI:15378"/>
        <dbReference type="ChEBI" id="CHEBI:30616"/>
        <dbReference type="ChEBI" id="CHEBI:43474"/>
        <dbReference type="ChEBI" id="CHEBI:456216"/>
        <dbReference type="EC" id="5.6.2.3"/>
    </reaction>
</comment>
<dbReference type="GO" id="GO:0043139">
    <property type="term" value="F:5'-3' DNA helicase activity"/>
    <property type="evidence" value="ECO:0007669"/>
    <property type="project" value="UniProtKB-EC"/>
</dbReference>
<feature type="domain" description="DNA helicase Pif1-like DEAD-box helicase" evidence="2">
    <location>
        <begin position="89"/>
        <end position="264"/>
    </location>
</feature>
<accession>A0A9R0KAW7</accession>
<keyword evidence="1" id="KW-0067">ATP-binding</keyword>
<dbReference type="PANTHER" id="PTHR10492">
    <property type="match status" value="1"/>
</dbReference>
<name>A0A9R0KAW7_SPIOL</name>
<evidence type="ECO:0000313" key="4">
    <source>
        <dbReference type="RefSeq" id="XP_021865106.2"/>
    </source>
</evidence>
<keyword evidence="1" id="KW-0227">DNA damage</keyword>
<dbReference type="Proteomes" id="UP000813463">
    <property type="component" value="Chromosome 3"/>
</dbReference>
<dbReference type="SUPFAM" id="SSF52540">
    <property type="entry name" value="P-loop containing nucleoside triphosphate hydrolases"/>
    <property type="match status" value="1"/>
</dbReference>
<dbReference type="InterPro" id="IPR027417">
    <property type="entry name" value="P-loop_NTPase"/>
</dbReference>
<keyword evidence="1" id="KW-0233">DNA recombination</keyword>
<dbReference type="AlphaFoldDB" id="A0A9R0KAW7"/>
<keyword evidence="1" id="KW-0234">DNA repair</keyword>
<gene>
    <name evidence="4" type="primary">LOC110803875</name>
</gene>
<keyword evidence="1" id="KW-0378">Hydrolase</keyword>
<dbReference type="KEGG" id="soe:110803875"/>
<dbReference type="GO" id="GO:0016787">
    <property type="term" value="F:hydrolase activity"/>
    <property type="evidence" value="ECO:0007669"/>
    <property type="project" value="UniProtKB-KW"/>
</dbReference>
<dbReference type="Pfam" id="PF05970">
    <property type="entry name" value="PIF1"/>
    <property type="match status" value="1"/>
</dbReference>
<dbReference type="RefSeq" id="XP_021865106.2">
    <property type="nucleotide sequence ID" value="XM_022009414.2"/>
</dbReference>
<dbReference type="GO" id="GO:0000723">
    <property type="term" value="P:telomere maintenance"/>
    <property type="evidence" value="ECO:0007669"/>
    <property type="project" value="InterPro"/>
</dbReference>
<evidence type="ECO:0000313" key="3">
    <source>
        <dbReference type="Proteomes" id="UP000813463"/>
    </source>
</evidence>
<organism evidence="3 4">
    <name type="scientific">Spinacia oleracea</name>
    <name type="common">Spinach</name>
    <dbReference type="NCBI Taxonomy" id="3562"/>
    <lineage>
        <taxon>Eukaryota</taxon>
        <taxon>Viridiplantae</taxon>
        <taxon>Streptophyta</taxon>
        <taxon>Embryophyta</taxon>
        <taxon>Tracheophyta</taxon>
        <taxon>Spermatophyta</taxon>
        <taxon>Magnoliopsida</taxon>
        <taxon>eudicotyledons</taxon>
        <taxon>Gunneridae</taxon>
        <taxon>Pentapetalae</taxon>
        <taxon>Caryophyllales</taxon>
        <taxon>Chenopodiaceae</taxon>
        <taxon>Chenopodioideae</taxon>
        <taxon>Anserineae</taxon>
        <taxon>Spinacia</taxon>
    </lineage>
</organism>
<reference evidence="3" key="1">
    <citation type="journal article" date="2021" name="Nat. Commun.">
        <title>Genomic analyses provide insights into spinach domestication and the genetic basis of agronomic traits.</title>
        <authorList>
            <person name="Cai X."/>
            <person name="Sun X."/>
            <person name="Xu C."/>
            <person name="Sun H."/>
            <person name="Wang X."/>
            <person name="Ge C."/>
            <person name="Zhang Z."/>
            <person name="Wang Q."/>
            <person name="Fei Z."/>
            <person name="Jiao C."/>
            <person name="Wang Q."/>
        </authorList>
    </citation>
    <scope>NUCLEOTIDE SEQUENCE [LARGE SCALE GENOMIC DNA]</scope>
    <source>
        <strain evidence="3">cv. Varoflay</strain>
    </source>
</reference>
<dbReference type="GO" id="GO:0006281">
    <property type="term" value="P:DNA repair"/>
    <property type="evidence" value="ECO:0007669"/>
    <property type="project" value="UniProtKB-KW"/>
</dbReference>
<keyword evidence="1" id="KW-0347">Helicase</keyword>
<sequence>MPVALRSLFATVLIFCQPSNPNALWLKYYDALSEDLNREFQDSEAKVRQLTASLDHLLEATDDEIARTRDIIDALDAPIPEHCIHCRGSKTFLYNALYAEIRLMGLIVLPTATSGIAAANIPSGRTTHSRFKILIDTEASVACDVPKQGSLAALIKETTLIIWDEASMARKENVVSLDLLLRDLCDETKLFGGKLVIFGGDFRQVLPVLPRKIERKAVGVSIVSSALWPQLKKFRLTENRRGREDPHFSAFLLALGNGELQTPENNYVQLPSEVVKPLEDGRDPITDLTSLTFPELDLHTFTSDIFTTRAILTPMNDDVDSINT</sequence>
<dbReference type="InterPro" id="IPR010285">
    <property type="entry name" value="DNA_helicase_pif1-like_DEAD"/>
</dbReference>
<dbReference type="GO" id="GO:0005524">
    <property type="term" value="F:ATP binding"/>
    <property type="evidence" value="ECO:0007669"/>
    <property type="project" value="UniProtKB-KW"/>
</dbReference>
<proteinExistence type="inferred from homology"/>
<evidence type="ECO:0000256" key="1">
    <source>
        <dbReference type="RuleBase" id="RU363044"/>
    </source>
</evidence>
<dbReference type="PANTHER" id="PTHR10492:SF94">
    <property type="entry name" value="ATP-DEPENDENT DNA HELICASE"/>
    <property type="match status" value="1"/>
</dbReference>
<dbReference type="EC" id="5.6.2.3" evidence="1"/>
<dbReference type="Gene3D" id="3.40.50.300">
    <property type="entry name" value="P-loop containing nucleotide triphosphate hydrolases"/>
    <property type="match status" value="1"/>
</dbReference>
<protein>
    <recommendedName>
        <fullName evidence="1">ATP-dependent DNA helicase</fullName>
        <ecNumber evidence="1">5.6.2.3</ecNumber>
    </recommendedName>
</protein>
<evidence type="ECO:0000259" key="2">
    <source>
        <dbReference type="Pfam" id="PF05970"/>
    </source>
</evidence>
<keyword evidence="3" id="KW-1185">Reference proteome</keyword>